<proteinExistence type="inferred from homology"/>
<dbReference type="InterPro" id="IPR001254">
    <property type="entry name" value="Trypsin_dom"/>
</dbReference>
<evidence type="ECO:0000259" key="7">
    <source>
        <dbReference type="Pfam" id="PF00089"/>
    </source>
</evidence>
<evidence type="ECO:0000256" key="5">
    <source>
        <dbReference type="ARBA" id="ARBA00022825"/>
    </source>
</evidence>
<dbReference type="InterPro" id="IPR009003">
    <property type="entry name" value="Peptidase_S1_PA"/>
</dbReference>
<dbReference type="EMBL" id="UHDT01000001">
    <property type="protein sequence ID" value="SUM57253.1"/>
    <property type="molecule type" value="Genomic_DNA"/>
</dbReference>
<evidence type="ECO:0000313" key="8">
    <source>
        <dbReference type="EMBL" id="KIX90398.1"/>
    </source>
</evidence>
<dbReference type="PRINTS" id="PR00839">
    <property type="entry name" value="V8PROTEASE"/>
</dbReference>
<keyword evidence="2 6" id="KW-0645">Protease</keyword>
<organism evidence="9 11">
    <name type="scientific">Staphylococcus microti</name>
    <dbReference type="NCBI Taxonomy" id="569857"/>
    <lineage>
        <taxon>Bacteria</taxon>
        <taxon>Bacillati</taxon>
        <taxon>Bacillota</taxon>
        <taxon>Bacilli</taxon>
        <taxon>Bacillales</taxon>
        <taxon>Staphylococcaceae</taxon>
        <taxon>Staphylococcus</taxon>
    </lineage>
</organism>
<evidence type="ECO:0000313" key="9">
    <source>
        <dbReference type="EMBL" id="SUM57253.1"/>
    </source>
</evidence>
<keyword evidence="3 6" id="KW-0732">Signal</keyword>
<name>A0A0D6XRF6_9STAP</name>
<feature type="signal peptide" evidence="6">
    <location>
        <begin position="1"/>
        <end position="27"/>
    </location>
</feature>
<keyword evidence="10" id="KW-1185">Reference proteome</keyword>
<accession>A0A0D6XRF6</accession>
<protein>
    <recommendedName>
        <fullName evidence="6">Serine protease</fullName>
        <ecNumber evidence="6">3.4.21.-</ecNumber>
    </recommendedName>
</protein>
<evidence type="ECO:0000313" key="11">
    <source>
        <dbReference type="Proteomes" id="UP000254100"/>
    </source>
</evidence>
<dbReference type="OrthoDB" id="9766361at2"/>
<comment type="similarity">
    <text evidence="1 6">Belongs to the peptidase S1B family.</text>
</comment>
<reference evidence="8 10" key="1">
    <citation type="submission" date="2015-01" db="EMBL/GenBank/DDBJ databases">
        <authorList>
            <person name="Guo J."/>
        </authorList>
    </citation>
    <scope>NUCLEOTIDE SEQUENCE [LARGE SCALE GENOMIC DNA]</scope>
    <source>
        <strain evidence="8 10">DSM 22147</strain>
    </source>
</reference>
<dbReference type="Pfam" id="PF00089">
    <property type="entry name" value="Trypsin"/>
    <property type="match status" value="1"/>
</dbReference>
<keyword evidence="5 6" id="KW-0720">Serine protease</keyword>
<dbReference type="SUPFAM" id="SSF50494">
    <property type="entry name" value="Trypsin-like serine proteases"/>
    <property type="match status" value="1"/>
</dbReference>
<dbReference type="EC" id="3.4.21.-" evidence="6"/>
<dbReference type="Proteomes" id="UP000254100">
    <property type="component" value="Unassembled WGS sequence"/>
</dbReference>
<dbReference type="GO" id="GO:0004252">
    <property type="term" value="F:serine-type endopeptidase activity"/>
    <property type="evidence" value="ECO:0007669"/>
    <property type="project" value="InterPro"/>
</dbReference>
<reference evidence="9 11" key="2">
    <citation type="submission" date="2018-06" db="EMBL/GenBank/DDBJ databases">
        <authorList>
            <consortium name="Pathogen Informatics"/>
            <person name="Doyle S."/>
        </authorList>
    </citation>
    <scope>NUCLEOTIDE SEQUENCE [LARGE SCALE GENOMIC DNA]</scope>
    <source>
        <strain evidence="9 11">NCTC13832</strain>
    </source>
</reference>
<evidence type="ECO:0000313" key="10">
    <source>
        <dbReference type="Proteomes" id="UP000032366"/>
    </source>
</evidence>
<evidence type="ECO:0000256" key="1">
    <source>
        <dbReference type="ARBA" id="ARBA00008764"/>
    </source>
</evidence>
<evidence type="ECO:0000256" key="3">
    <source>
        <dbReference type="ARBA" id="ARBA00022729"/>
    </source>
</evidence>
<dbReference type="STRING" id="569857.TP70_07860"/>
<dbReference type="EMBL" id="JXWY01000044">
    <property type="protein sequence ID" value="KIX90398.1"/>
    <property type="molecule type" value="Genomic_DNA"/>
</dbReference>
<evidence type="ECO:0000256" key="6">
    <source>
        <dbReference type="RuleBase" id="RU004296"/>
    </source>
</evidence>
<dbReference type="Proteomes" id="UP000032366">
    <property type="component" value="Unassembled WGS sequence"/>
</dbReference>
<evidence type="ECO:0000256" key="4">
    <source>
        <dbReference type="ARBA" id="ARBA00022801"/>
    </source>
</evidence>
<dbReference type="InterPro" id="IPR008256">
    <property type="entry name" value="Peptidase_S1B"/>
</dbReference>
<keyword evidence="4 6" id="KW-0378">Hydrolase</keyword>
<dbReference type="AlphaFoldDB" id="A0A0D6XRF6"/>
<sequence length="291" mass="32752">MKCFKVILCSFVTLCISLDQMPHPVFADAYDTNNAYEKKYGSEEAFNLAQSIDDNEITIGPVNDPIPKQYQSIGRLVNSAANSSATAVVVGDYTLLTNNHLVEDSKTRPGARNYRPASPEKLRFYPMQTPNHRPYTFTIKSVHMIRGVDLAVVHTNKKISDFIQPMAIASENSIESMTFKDPITIVGYPTPKYFESRFPELANVPNHQMFITQGFYLNKATTPEPQFYFNAVTRNGNSGSPIMNRNNELIGIFPNGFNNTGNSTFKYNIEEMGYGISIIKTVRNEVLENME</sequence>
<feature type="chain" id="PRO_5043073084" description="Serine protease" evidence="6">
    <location>
        <begin position="28"/>
        <end position="291"/>
    </location>
</feature>
<feature type="domain" description="Peptidase S1" evidence="7">
    <location>
        <begin position="82"/>
        <end position="261"/>
    </location>
</feature>
<evidence type="ECO:0000256" key="2">
    <source>
        <dbReference type="ARBA" id="ARBA00022670"/>
    </source>
</evidence>
<gene>
    <name evidence="9" type="primary">sspA_1</name>
    <name evidence="9" type="ORF">NCTC13832_00927</name>
    <name evidence="8" type="ORF">TP70_07860</name>
</gene>
<dbReference type="Gene3D" id="2.40.10.10">
    <property type="entry name" value="Trypsin-like serine proteases"/>
    <property type="match status" value="2"/>
</dbReference>
<dbReference type="GO" id="GO:0006508">
    <property type="term" value="P:proteolysis"/>
    <property type="evidence" value="ECO:0007669"/>
    <property type="project" value="UniProtKB-KW"/>
</dbReference>
<dbReference type="RefSeq" id="WP_044360797.1">
    <property type="nucleotide sequence ID" value="NZ_JXWY01000044.1"/>
</dbReference>
<dbReference type="InterPro" id="IPR043504">
    <property type="entry name" value="Peptidase_S1_PA_chymotrypsin"/>
</dbReference>